<feature type="region of interest" description="Disordered" evidence="6">
    <location>
        <begin position="807"/>
        <end position="877"/>
    </location>
</feature>
<evidence type="ECO:0000313" key="9">
    <source>
        <dbReference type="Proteomes" id="UP001283361"/>
    </source>
</evidence>
<feature type="compositionally biased region" description="Polar residues" evidence="6">
    <location>
        <begin position="807"/>
        <end position="853"/>
    </location>
</feature>
<dbReference type="Gene3D" id="3.30.40.10">
    <property type="entry name" value="Zinc/RING finger domain, C3HC4 (zinc finger)"/>
    <property type="match status" value="1"/>
</dbReference>
<evidence type="ECO:0000256" key="1">
    <source>
        <dbReference type="ARBA" id="ARBA00008755"/>
    </source>
</evidence>
<sequence>MYSLRRWLYRPKRSDSSLLAQFYFADEELNLVAAELDSFEGRKDPERCTALVNQLRACQARVLNVVSQMMDETVKEQRAQRDFRVKFPDDVIQENLAGQLWFGAECLAAGSSIMNREVESACMRPLARALVKNLESLRTILREQCLQSVHDYTDTIKESLIIFDKLFAEFELSYVSAMVPVKTAHEYDMIQEITVLFSETVQRALKVGLLTVDMIDEYDPALMFTIPRLAVICGVLVFKDGPLNPDNDPWNISEMFRPFQTLLLKIRELLSILTEAELMTLERALCSQEEPSFLISLEEKKKAAKEERRKSKEEKKKKKDKKLDSEGDDGSVESELTALEIAERLEALALNFETSRNTNVSTSNQTDPDSQSKSSEASSGSTSSILSGGSREAESSDAQLQHFTDQLYYEANLDSQNIHDEALARPLNAFAQDHESLPNIPPLDMPLSSSSSTLQASIEDRGSPQMLQASHKDVDKEESAEDNSNLETLALAMVKCNSNDSGLHSEVVSNSGSMFTISSSDSNHLMTSPDTPTSPQSFSQLQEFHQQDFSPVESHEGTDANESKDPESLVKDRKERSKEKASQNMENHCTKLQEVCHERVVDCQEDTTLCKDSLSLCTDSASAIQENAMANGDLENSECAMLSPAIIQLDTGQEENLNSKSLTVSNPFHEICPNKPTVSFEQSTDTHSSICGNSTTNTCDYALQGDAEQNSVGDSNKALQADTVKSKDPSCSKDLDTQCKNQNVDINNSCSSEVSTSGVVSSPSSHTKSDLNTCSASAPSSSSLANDNACTSEDSVKLPYLSSLSTSQEATMQESTSQSTVASVPHSSQASGTSSVPARSSASLKKNGDTPSKTKGKSKRAPGVKKKRSTRPSRTRTLVDDQLLDGECCNSSETSSYTSDCGDQEEIALAMEAVESATRQQVRARFRSSSDMIHRLFVCISGVADQLQTNFAGDLRNILRSVFDMNCSEPSDISDGDKCKDTTPLGAAYIAISNASRNARRNRTATNQNQAPPTWVPDEESTECMSCQVPFSFVRRRHHCRNCGKIFCNRCSSNFVPLPHFGQDKCVRVCNRCFMFRVTPFTVRSSTP</sequence>
<dbReference type="GO" id="GO:0031901">
    <property type="term" value="C:early endosome membrane"/>
    <property type="evidence" value="ECO:0007669"/>
    <property type="project" value="TreeGrafter"/>
</dbReference>
<proteinExistence type="inferred from homology"/>
<keyword evidence="3 5" id="KW-0863">Zinc-finger</keyword>
<feature type="compositionally biased region" description="Polar residues" evidence="6">
    <location>
        <begin position="356"/>
        <end position="369"/>
    </location>
</feature>
<reference evidence="8" key="1">
    <citation type="journal article" date="2023" name="G3 (Bethesda)">
        <title>A reference genome for the long-term kleptoplast-retaining sea slug Elysia crispata morphotype clarki.</title>
        <authorList>
            <person name="Eastman K.E."/>
            <person name="Pendleton A.L."/>
            <person name="Shaikh M.A."/>
            <person name="Suttiyut T."/>
            <person name="Ogas R."/>
            <person name="Tomko P."/>
            <person name="Gavelis G."/>
            <person name="Widhalm J.R."/>
            <person name="Wisecaver J.H."/>
        </authorList>
    </citation>
    <scope>NUCLEOTIDE SEQUENCE</scope>
    <source>
        <strain evidence="8">ECLA1</strain>
    </source>
</reference>
<dbReference type="EMBL" id="JAWDGP010007081">
    <property type="protein sequence ID" value="KAK3730413.1"/>
    <property type="molecule type" value="Genomic_DNA"/>
</dbReference>
<feature type="compositionally biased region" description="Basic and acidic residues" evidence="6">
    <location>
        <begin position="304"/>
        <end position="314"/>
    </location>
</feature>
<feature type="region of interest" description="Disordered" evidence="6">
    <location>
        <begin position="520"/>
        <end position="585"/>
    </location>
</feature>
<evidence type="ECO:0000256" key="2">
    <source>
        <dbReference type="ARBA" id="ARBA00022723"/>
    </source>
</evidence>
<feature type="region of interest" description="Disordered" evidence="6">
    <location>
        <begin position="434"/>
        <end position="483"/>
    </location>
</feature>
<feature type="compositionally biased region" description="Low complexity" evidence="6">
    <location>
        <begin position="775"/>
        <end position="785"/>
    </location>
</feature>
<dbReference type="Pfam" id="PF01363">
    <property type="entry name" value="FYVE"/>
    <property type="match status" value="1"/>
</dbReference>
<comment type="similarity">
    <text evidence="1">Belongs to the lst-2 family.</text>
</comment>
<evidence type="ECO:0000256" key="6">
    <source>
        <dbReference type="SAM" id="MobiDB-lite"/>
    </source>
</evidence>
<dbReference type="PANTHER" id="PTHR46465:SF2">
    <property type="entry name" value="LATERAL SIGNALING TARGET PROTEIN 2 HOMOLOG"/>
    <property type="match status" value="1"/>
</dbReference>
<dbReference type="PROSITE" id="PS50178">
    <property type="entry name" value="ZF_FYVE"/>
    <property type="match status" value="1"/>
</dbReference>
<dbReference type="AlphaFoldDB" id="A0AAE0Y2N3"/>
<accession>A0AAE0Y2N3</accession>
<name>A0AAE0Y2N3_9GAST</name>
<feature type="compositionally biased region" description="Basic residues" evidence="6">
    <location>
        <begin position="854"/>
        <end position="874"/>
    </location>
</feature>
<dbReference type="SMART" id="SM00064">
    <property type="entry name" value="FYVE"/>
    <property type="match status" value="1"/>
</dbReference>
<dbReference type="InterPro" id="IPR011011">
    <property type="entry name" value="Znf_FYVE_PHD"/>
</dbReference>
<feature type="region of interest" description="Disordered" evidence="6">
    <location>
        <begin position="750"/>
        <end position="789"/>
    </location>
</feature>
<dbReference type="InterPro" id="IPR000306">
    <property type="entry name" value="Znf_FYVE"/>
</dbReference>
<feature type="region of interest" description="Disordered" evidence="6">
    <location>
        <begin position="356"/>
        <end position="397"/>
    </location>
</feature>
<dbReference type="InterPro" id="IPR017455">
    <property type="entry name" value="Znf_FYVE-rel"/>
</dbReference>
<feature type="compositionally biased region" description="Polar residues" evidence="6">
    <location>
        <begin position="520"/>
        <end position="549"/>
    </location>
</feature>
<evidence type="ECO:0000313" key="8">
    <source>
        <dbReference type="EMBL" id="KAK3730413.1"/>
    </source>
</evidence>
<organism evidence="8 9">
    <name type="scientific">Elysia crispata</name>
    <name type="common">lettuce slug</name>
    <dbReference type="NCBI Taxonomy" id="231223"/>
    <lineage>
        <taxon>Eukaryota</taxon>
        <taxon>Metazoa</taxon>
        <taxon>Spiralia</taxon>
        <taxon>Lophotrochozoa</taxon>
        <taxon>Mollusca</taxon>
        <taxon>Gastropoda</taxon>
        <taxon>Heterobranchia</taxon>
        <taxon>Euthyneura</taxon>
        <taxon>Panpulmonata</taxon>
        <taxon>Sacoglossa</taxon>
        <taxon>Placobranchoidea</taxon>
        <taxon>Plakobranchidae</taxon>
        <taxon>Elysia</taxon>
    </lineage>
</organism>
<dbReference type="InterPro" id="IPR043269">
    <property type="entry name" value="FYVE_LST2"/>
</dbReference>
<gene>
    <name evidence="8" type="ORF">RRG08_034736</name>
</gene>
<evidence type="ECO:0000256" key="5">
    <source>
        <dbReference type="PROSITE-ProRule" id="PRU00091"/>
    </source>
</evidence>
<dbReference type="GO" id="GO:0008270">
    <property type="term" value="F:zinc ion binding"/>
    <property type="evidence" value="ECO:0007669"/>
    <property type="project" value="UniProtKB-KW"/>
</dbReference>
<feature type="compositionally biased region" description="Basic and acidic residues" evidence="6">
    <location>
        <begin position="553"/>
        <end position="581"/>
    </location>
</feature>
<evidence type="ECO:0000256" key="3">
    <source>
        <dbReference type="ARBA" id="ARBA00022771"/>
    </source>
</evidence>
<keyword evidence="2" id="KW-0479">Metal-binding</keyword>
<dbReference type="CDD" id="cd15731">
    <property type="entry name" value="FYVE_LST2"/>
    <property type="match status" value="1"/>
</dbReference>
<dbReference type="InterPro" id="IPR051118">
    <property type="entry name" value="LST-2"/>
</dbReference>
<keyword evidence="4" id="KW-0862">Zinc</keyword>
<feature type="compositionally biased region" description="Low complexity" evidence="6">
    <location>
        <begin position="750"/>
        <end position="765"/>
    </location>
</feature>
<dbReference type="Proteomes" id="UP001283361">
    <property type="component" value="Unassembled WGS sequence"/>
</dbReference>
<feature type="domain" description="FYVE-type" evidence="7">
    <location>
        <begin position="1018"/>
        <end position="1074"/>
    </location>
</feature>
<comment type="caution">
    <text evidence="8">The sequence shown here is derived from an EMBL/GenBank/DDBJ whole genome shotgun (WGS) entry which is preliminary data.</text>
</comment>
<keyword evidence="9" id="KW-1185">Reference proteome</keyword>
<evidence type="ECO:0000259" key="7">
    <source>
        <dbReference type="PROSITE" id="PS50178"/>
    </source>
</evidence>
<feature type="region of interest" description="Disordered" evidence="6">
    <location>
        <begin position="304"/>
        <end position="332"/>
    </location>
</feature>
<evidence type="ECO:0000256" key="4">
    <source>
        <dbReference type="ARBA" id="ARBA00022833"/>
    </source>
</evidence>
<feature type="compositionally biased region" description="Low complexity" evidence="6">
    <location>
        <begin position="371"/>
        <end position="390"/>
    </location>
</feature>
<protein>
    <recommendedName>
        <fullName evidence="7">FYVE-type domain-containing protein</fullName>
    </recommendedName>
</protein>
<dbReference type="SUPFAM" id="SSF57903">
    <property type="entry name" value="FYVE/PHD zinc finger"/>
    <property type="match status" value="1"/>
</dbReference>
<dbReference type="InterPro" id="IPR013083">
    <property type="entry name" value="Znf_RING/FYVE/PHD"/>
</dbReference>
<dbReference type="PANTHER" id="PTHR46465">
    <property type="entry name" value="LATERAL SIGNALING TARGET PROTEIN 2 HOMOLOG"/>
    <property type="match status" value="1"/>
</dbReference>